<feature type="compositionally biased region" description="Basic residues" evidence="5">
    <location>
        <begin position="1"/>
        <end position="14"/>
    </location>
</feature>
<dbReference type="SUPFAM" id="SSF52080">
    <property type="entry name" value="Ribosomal proteins L15p and L18e"/>
    <property type="match status" value="1"/>
</dbReference>
<evidence type="ECO:0000256" key="3">
    <source>
        <dbReference type="ARBA" id="ARBA00023274"/>
    </source>
</evidence>
<dbReference type="EMBL" id="AZIL01000426">
    <property type="protein sequence ID" value="EWM27667.1"/>
    <property type="molecule type" value="Genomic_DNA"/>
</dbReference>
<dbReference type="OrthoDB" id="61900at2759"/>
<keyword evidence="3 4" id="KW-0687">Ribonucleoprotein</keyword>
<dbReference type="GO" id="GO:0006412">
    <property type="term" value="P:translation"/>
    <property type="evidence" value="ECO:0007669"/>
    <property type="project" value="InterPro"/>
</dbReference>
<name>W7TNN5_9STRA</name>
<evidence type="ECO:0000259" key="6">
    <source>
        <dbReference type="Pfam" id="PF00828"/>
    </source>
</evidence>
<proteinExistence type="inferred from homology"/>
<dbReference type="FunFam" id="3.100.10.10:FF:000002">
    <property type="entry name" value="60S ribosomal protein L27a"/>
    <property type="match status" value="1"/>
</dbReference>
<evidence type="ECO:0000256" key="5">
    <source>
        <dbReference type="SAM" id="MobiDB-lite"/>
    </source>
</evidence>
<dbReference type="GO" id="GO:0003735">
    <property type="term" value="F:structural constituent of ribosome"/>
    <property type="evidence" value="ECO:0007669"/>
    <property type="project" value="InterPro"/>
</dbReference>
<dbReference type="InterPro" id="IPR001196">
    <property type="entry name" value="Ribosomal_uL15_CS"/>
</dbReference>
<feature type="domain" description="Large ribosomal subunit protein uL15/eL18" evidence="6">
    <location>
        <begin position="73"/>
        <end position="143"/>
    </location>
</feature>
<dbReference type="GO" id="GO:0022625">
    <property type="term" value="C:cytosolic large ribosomal subunit"/>
    <property type="evidence" value="ECO:0007669"/>
    <property type="project" value="TreeGrafter"/>
</dbReference>
<keyword evidence="8" id="KW-1185">Reference proteome</keyword>
<feature type="region of interest" description="Disordered" evidence="5">
    <location>
        <begin position="1"/>
        <end position="39"/>
    </location>
</feature>
<organism evidence="7 8">
    <name type="scientific">Nannochloropsis gaditana</name>
    <dbReference type="NCBI Taxonomy" id="72520"/>
    <lineage>
        <taxon>Eukaryota</taxon>
        <taxon>Sar</taxon>
        <taxon>Stramenopiles</taxon>
        <taxon>Ochrophyta</taxon>
        <taxon>Eustigmatophyceae</taxon>
        <taxon>Eustigmatales</taxon>
        <taxon>Monodopsidaceae</taxon>
        <taxon>Nannochloropsis</taxon>
    </lineage>
</organism>
<evidence type="ECO:0000313" key="7">
    <source>
        <dbReference type="EMBL" id="EWM27667.1"/>
    </source>
</evidence>
<gene>
    <name evidence="7" type="ORF">Naga_100125g16</name>
</gene>
<comment type="similarity">
    <text evidence="1 4">Belongs to the universal ribosomal protein uL15 family.</text>
</comment>
<dbReference type="InterPro" id="IPR030878">
    <property type="entry name" value="Ribosomal_uL15"/>
</dbReference>
<keyword evidence="2 4" id="KW-0689">Ribosomal protein</keyword>
<dbReference type="Proteomes" id="UP000019335">
    <property type="component" value="Chromosome 6"/>
</dbReference>
<dbReference type="Gene3D" id="3.100.10.10">
    <property type="match status" value="1"/>
</dbReference>
<sequence length="148" mass="16174">MPSRLSKNRKKRGHVSAGHGRIGKHRKHPGGRGNAGGQHHHRILMDKYHPGYFGKVGMRHFHVLKNRTYTKAVNVDKLWSLLGAEAYEAAKAGGGDKAPVLDVTQMGFFKVLGKGKLPSVPLVVKAKYFSKDAEKKIREAGGATLLTA</sequence>
<evidence type="ECO:0000256" key="4">
    <source>
        <dbReference type="RuleBase" id="RU003888"/>
    </source>
</evidence>
<protein>
    <submittedName>
        <fullName evidence="7">Ribosomal protein L18e/L15P</fullName>
    </submittedName>
</protein>
<dbReference type="AlphaFoldDB" id="W7TNN5"/>
<evidence type="ECO:0000256" key="1">
    <source>
        <dbReference type="ARBA" id="ARBA00007320"/>
    </source>
</evidence>
<dbReference type="Pfam" id="PF00828">
    <property type="entry name" value="Ribosomal_L27A"/>
    <property type="match status" value="1"/>
</dbReference>
<dbReference type="PANTHER" id="PTHR11721:SF3">
    <property type="entry name" value="LARGE RIBOSOMAL SUBUNIT PROTEIN UL15"/>
    <property type="match status" value="1"/>
</dbReference>
<dbReference type="InterPro" id="IPR036227">
    <property type="entry name" value="Ribosomal_uL15/eL18_sf"/>
</dbReference>
<evidence type="ECO:0000256" key="2">
    <source>
        <dbReference type="ARBA" id="ARBA00022980"/>
    </source>
</evidence>
<comment type="caution">
    <text evidence="7">The sequence shown here is derived from an EMBL/GenBank/DDBJ whole genome shotgun (WGS) entry which is preliminary data.</text>
</comment>
<feature type="compositionally biased region" description="Basic residues" evidence="5">
    <location>
        <begin position="21"/>
        <end position="30"/>
    </location>
</feature>
<reference evidence="7 8" key="1">
    <citation type="journal article" date="2014" name="Mol. Plant">
        <title>Chromosome Scale Genome Assembly and Transcriptome Profiling of Nannochloropsis gaditana in Nitrogen Depletion.</title>
        <authorList>
            <person name="Corteggiani Carpinelli E."/>
            <person name="Telatin A."/>
            <person name="Vitulo N."/>
            <person name="Forcato C."/>
            <person name="D'Angelo M."/>
            <person name="Schiavon R."/>
            <person name="Vezzi A."/>
            <person name="Giacometti G.M."/>
            <person name="Morosinotto T."/>
            <person name="Valle G."/>
        </authorList>
    </citation>
    <scope>NUCLEOTIDE SEQUENCE [LARGE SCALE GENOMIC DNA]</scope>
    <source>
        <strain evidence="7 8">B-31</strain>
    </source>
</reference>
<dbReference type="PROSITE" id="PS00475">
    <property type="entry name" value="RIBOSOMAL_L15"/>
    <property type="match status" value="1"/>
</dbReference>
<dbReference type="InterPro" id="IPR021131">
    <property type="entry name" value="Ribosomal_uL15/eL18"/>
</dbReference>
<dbReference type="PANTHER" id="PTHR11721">
    <property type="entry name" value="60S RIBOSOMAL PROTEIN L27A"/>
    <property type="match status" value="1"/>
</dbReference>
<evidence type="ECO:0000313" key="8">
    <source>
        <dbReference type="Proteomes" id="UP000019335"/>
    </source>
</evidence>
<dbReference type="HAMAP" id="MF_01341">
    <property type="entry name" value="Ribosomal_uL15"/>
    <property type="match status" value="1"/>
</dbReference>
<accession>W7TNN5</accession>